<feature type="compositionally biased region" description="Basic and acidic residues" evidence="1">
    <location>
        <begin position="426"/>
        <end position="443"/>
    </location>
</feature>
<proteinExistence type="predicted"/>
<feature type="region of interest" description="Disordered" evidence="1">
    <location>
        <begin position="426"/>
        <end position="472"/>
    </location>
</feature>
<dbReference type="Proteomes" id="UP001557470">
    <property type="component" value="Unassembled WGS sequence"/>
</dbReference>
<keyword evidence="3" id="KW-1185">Reference proteome</keyword>
<accession>A0ABD0W6H4</accession>
<feature type="compositionally biased region" description="Basic residues" evidence="1">
    <location>
        <begin position="444"/>
        <end position="465"/>
    </location>
</feature>
<dbReference type="InterPro" id="IPR039495">
    <property type="entry name" value="TAF1A"/>
</dbReference>
<name>A0ABD0W6H4_UMBPY</name>
<reference evidence="2 3" key="1">
    <citation type="submission" date="2024-06" db="EMBL/GenBank/DDBJ databases">
        <authorList>
            <person name="Pan Q."/>
            <person name="Wen M."/>
            <person name="Jouanno E."/>
            <person name="Zahm M."/>
            <person name="Klopp C."/>
            <person name="Cabau C."/>
            <person name="Louis A."/>
            <person name="Berthelot C."/>
            <person name="Parey E."/>
            <person name="Roest Crollius H."/>
            <person name="Montfort J."/>
            <person name="Robinson-Rechavi M."/>
            <person name="Bouchez O."/>
            <person name="Lampietro C."/>
            <person name="Lopez Roques C."/>
            <person name="Donnadieu C."/>
            <person name="Postlethwait J."/>
            <person name="Bobe J."/>
            <person name="Verreycken H."/>
            <person name="Guiguen Y."/>
        </authorList>
    </citation>
    <scope>NUCLEOTIDE SEQUENCE [LARGE SCALE GENOMIC DNA]</scope>
    <source>
        <strain evidence="2">Up_M1</strain>
        <tissue evidence="2">Testis</tissue>
    </source>
</reference>
<dbReference type="InterPro" id="IPR052669">
    <property type="entry name" value="SL1/TIF-IB_Component"/>
</dbReference>
<evidence type="ECO:0008006" key="4">
    <source>
        <dbReference type="Google" id="ProtNLM"/>
    </source>
</evidence>
<dbReference type="Pfam" id="PF14929">
    <property type="entry name" value="TAF1_subA"/>
    <property type="match status" value="1"/>
</dbReference>
<dbReference type="AlphaFoldDB" id="A0ABD0W6H4"/>
<evidence type="ECO:0000256" key="1">
    <source>
        <dbReference type="SAM" id="MobiDB-lite"/>
    </source>
</evidence>
<comment type="caution">
    <text evidence="2">The sequence shown here is derived from an EMBL/GenBank/DDBJ whole genome shotgun (WGS) entry which is preliminary data.</text>
</comment>
<dbReference type="EMBL" id="JAGEUA010000009">
    <property type="protein sequence ID" value="KAL0964973.1"/>
    <property type="molecule type" value="Genomic_DNA"/>
</dbReference>
<evidence type="ECO:0000313" key="2">
    <source>
        <dbReference type="EMBL" id="KAL0964973.1"/>
    </source>
</evidence>
<sequence>MDDLESEFRLPEEQLSEKESSDDDSVNRKRIKKVNLPIAPTLFKEVPNETGFHQTTRICLQKIREAMLNHRWQEAAEFMISYSQSLEDTTAKMPPLSTEIIWRLGIELLHNHPDTKLEDYNSLYERVKYSGVKNYLKVCLEHSSHLLVNGKFDDAKRQLSNAISWRYGKQSAAQPQTINLIQAYSGFLDYFIWCDKKNSNTGENDEVVNQEMHSYFRQSSVNMKEIMKVPGVWDPFILSYIDMLEFYSDHQGALKVLTDYAYENNFPPNPNAHIYLYRFMKKHNHPTKNLLKLLKILHTLVPSHELMLEYCTLLLETDNEEGLQQALRVLLELLDYACWRSNLDVWTQLRTILKRLIKLKQGLKIIAEEMANRKDWWLAMHFTAFHARRDRLEDKALLQVKSRVLPALCPQYVSIYRSSASKIKADNVQKDTDSRPAKKDPTTLKRKRKPKCRQSSRKHLKRSISCRKDEFV</sequence>
<feature type="compositionally biased region" description="Basic and acidic residues" evidence="1">
    <location>
        <begin position="1"/>
        <end position="19"/>
    </location>
</feature>
<feature type="region of interest" description="Disordered" evidence="1">
    <location>
        <begin position="1"/>
        <end position="27"/>
    </location>
</feature>
<dbReference type="PANTHER" id="PTHR32122">
    <property type="entry name" value="TATA BOX-BINDING PROTEIN ASSOCIATED FACTOR RNA POLYMERASE I SUBUNIT A"/>
    <property type="match status" value="1"/>
</dbReference>
<protein>
    <recommendedName>
        <fullName evidence="4">TATA box-binding protein-associated factor RNA polymerase I subunit A</fullName>
    </recommendedName>
</protein>
<gene>
    <name evidence="2" type="ORF">UPYG_G00275130</name>
</gene>
<evidence type="ECO:0000313" key="3">
    <source>
        <dbReference type="Proteomes" id="UP001557470"/>
    </source>
</evidence>
<organism evidence="2 3">
    <name type="scientific">Umbra pygmaea</name>
    <name type="common">Eastern mudminnow</name>
    <dbReference type="NCBI Taxonomy" id="75934"/>
    <lineage>
        <taxon>Eukaryota</taxon>
        <taxon>Metazoa</taxon>
        <taxon>Chordata</taxon>
        <taxon>Craniata</taxon>
        <taxon>Vertebrata</taxon>
        <taxon>Euteleostomi</taxon>
        <taxon>Actinopterygii</taxon>
        <taxon>Neopterygii</taxon>
        <taxon>Teleostei</taxon>
        <taxon>Protacanthopterygii</taxon>
        <taxon>Esociformes</taxon>
        <taxon>Umbridae</taxon>
        <taxon>Umbra</taxon>
    </lineage>
</organism>
<dbReference type="PANTHER" id="PTHR32122:SF1">
    <property type="entry name" value="TATA BOX-BINDING PROTEIN-ASSOCIATED FACTOR RNA POLYMERASE I SUBUNIT A"/>
    <property type="match status" value="1"/>
</dbReference>